<sequence>MSEWNCQKVWRKRPHSHVWLVENQEGERGYFKFATQRQWFHAGPMIVNEFVAAYLAKHLGFPVADMEPATIMSPTGKIRHGFVSVRANAERVVRWDKAHPKVRRSPERYVNHLDLLRQLVVFDAWILNTDRAGRNLILYRDHDSSKYNWYLIDHGHSLYGPAKRWKQYPWNHPHWRRARRFFYYSGGYPRLTVTKSDLEPMIAKIEQLDSSVIDEALDTVPEEYLSPSIRSFIRDLLLYRQKRIRHMMLRWLRYKKKIALRKRKAKSAEPALPNKSLTEKKSPS</sequence>
<gene>
    <name evidence="3" type="ORF">JOD01_001035</name>
</gene>
<organism evidence="3 4">
    <name type="scientific">Brevibacillus fulvus</name>
    <dbReference type="NCBI Taxonomy" id="1125967"/>
    <lineage>
        <taxon>Bacteria</taxon>
        <taxon>Bacillati</taxon>
        <taxon>Bacillota</taxon>
        <taxon>Bacilli</taxon>
        <taxon>Bacillales</taxon>
        <taxon>Paenibacillaceae</taxon>
        <taxon>Brevibacillus</taxon>
    </lineage>
</organism>
<name>A0A938Y0Q1_9BACL</name>
<evidence type="ECO:0000313" key="3">
    <source>
        <dbReference type="EMBL" id="MBM7589437.1"/>
    </source>
</evidence>
<protein>
    <recommendedName>
        <fullName evidence="2">HipA-like kinase domain-containing protein</fullName>
    </recommendedName>
</protein>
<keyword evidence="4" id="KW-1185">Reference proteome</keyword>
<evidence type="ECO:0000259" key="2">
    <source>
        <dbReference type="Pfam" id="PF20613"/>
    </source>
</evidence>
<feature type="region of interest" description="Disordered" evidence="1">
    <location>
        <begin position="263"/>
        <end position="284"/>
    </location>
</feature>
<dbReference type="RefSeq" id="WP_204517149.1">
    <property type="nucleotide sequence ID" value="NZ_BAABIN010000015.1"/>
</dbReference>
<dbReference type="AlphaFoldDB" id="A0A938Y0Q1"/>
<feature type="domain" description="HipA-like kinase" evidence="2">
    <location>
        <begin position="46"/>
        <end position="158"/>
    </location>
</feature>
<dbReference type="InterPro" id="IPR046748">
    <property type="entry name" value="HipA_2"/>
</dbReference>
<evidence type="ECO:0000313" key="4">
    <source>
        <dbReference type="Proteomes" id="UP000717624"/>
    </source>
</evidence>
<comment type="caution">
    <text evidence="3">The sequence shown here is derived from an EMBL/GenBank/DDBJ whole genome shotgun (WGS) entry which is preliminary data.</text>
</comment>
<dbReference type="EMBL" id="JAFBEB010000002">
    <property type="protein sequence ID" value="MBM7589437.1"/>
    <property type="molecule type" value="Genomic_DNA"/>
</dbReference>
<dbReference type="Pfam" id="PF20613">
    <property type="entry name" value="HipA_2"/>
    <property type="match status" value="1"/>
</dbReference>
<dbReference type="Gene3D" id="1.10.1070.20">
    <property type="match status" value="1"/>
</dbReference>
<evidence type="ECO:0000256" key="1">
    <source>
        <dbReference type="SAM" id="MobiDB-lite"/>
    </source>
</evidence>
<proteinExistence type="predicted"/>
<reference evidence="3" key="1">
    <citation type="submission" date="2021-01" db="EMBL/GenBank/DDBJ databases">
        <title>Genomic Encyclopedia of Type Strains, Phase IV (KMG-IV): sequencing the most valuable type-strain genomes for metagenomic binning, comparative biology and taxonomic classification.</title>
        <authorList>
            <person name="Goeker M."/>
        </authorList>
    </citation>
    <scope>NUCLEOTIDE SEQUENCE</scope>
    <source>
        <strain evidence="3">DSM 25523</strain>
    </source>
</reference>
<accession>A0A938Y0Q1</accession>
<dbReference type="Proteomes" id="UP000717624">
    <property type="component" value="Unassembled WGS sequence"/>
</dbReference>